<dbReference type="EMBL" id="NFKE01000005">
    <property type="protein sequence ID" value="OUP34468.1"/>
    <property type="molecule type" value="Genomic_DNA"/>
</dbReference>
<evidence type="ECO:0000256" key="5">
    <source>
        <dbReference type="SAM" id="MobiDB-lite"/>
    </source>
</evidence>
<evidence type="ECO:0008006" key="11">
    <source>
        <dbReference type="Google" id="ProtNLM"/>
    </source>
</evidence>
<gene>
    <name evidence="9" type="ORF">B5F24_08440</name>
</gene>
<dbReference type="Pfam" id="PF06321">
    <property type="entry name" value="P_gingi_FimA"/>
    <property type="match status" value="1"/>
</dbReference>
<evidence type="ECO:0000259" key="8">
    <source>
        <dbReference type="Pfam" id="PF15495"/>
    </source>
</evidence>
<name>A0A1Y4JPQ7_9BACE</name>
<dbReference type="Pfam" id="PF15495">
    <property type="entry name" value="Fimbrillin_C"/>
    <property type="match status" value="1"/>
</dbReference>
<proteinExistence type="inferred from homology"/>
<dbReference type="NCBIfam" id="NF038041">
    <property type="entry name" value="fim_Mfa1_fam"/>
    <property type="match status" value="1"/>
</dbReference>
<evidence type="ECO:0000259" key="7">
    <source>
        <dbReference type="Pfam" id="PF06321"/>
    </source>
</evidence>
<dbReference type="Gene3D" id="2.60.40.2580">
    <property type="match status" value="1"/>
</dbReference>
<feature type="domain" description="Minor fimbrium subunit Mfa1 C-terminal" evidence="8">
    <location>
        <begin position="452"/>
        <end position="533"/>
    </location>
</feature>
<comment type="subcellular location">
    <subcellularLocation>
        <location evidence="1">Fimbrium</location>
    </subcellularLocation>
</comment>
<evidence type="ECO:0000256" key="4">
    <source>
        <dbReference type="ARBA" id="ARBA00023263"/>
    </source>
</evidence>
<accession>A0A1Y4JPQ7</accession>
<protein>
    <recommendedName>
        <fullName evidence="11">Fimbrial subunit protein C-terminal domain-containing protein</fullName>
    </recommendedName>
</protein>
<dbReference type="InterPro" id="IPR047786">
    <property type="entry name" value="Mfa1_fim"/>
</dbReference>
<feature type="region of interest" description="Disordered" evidence="5">
    <location>
        <begin position="497"/>
        <end position="516"/>
    </location>
</feature>
<dbReference type="InterPro" id="IPR029141">
    <property type="entry name" value="FimA_N"/>
</dbReference>
<dbReference type="InterPro" id="IPR029140">
    <property type="entry name" value="Mfa1_C"/>
</dbReference>
<feature type="domain" description="Major fimbrial subunit protein N-terminal" evidence="7">
    <location>
        <begin position="62"/>
        <end position="174"/>
    </location>
</feature>
<evidence type="ECO:0000256" key="1">
    <source>
        <dbReference type="ARBA" id="ARBA00004561"/>
    </source>
</evidence>
<evidence type="ECO:0000256" key="2">
    <source>
        <dbReference type="ARBA" id="ARBA00006011"/>
    </source>
</evidence>
<comment type="similarity">
    <text evidence="2">Belongs to the bacteroidetes fimbrillin superfamily. FimA/Mfa1 family.</text>
</comment>
<dbReference type="AlphaFoldDB" id="A0A1Y4JPQ7"/>
<reference evidence="10" key="1">
    <citation type="submission" date="2017-04" db="EMBL/GenBank/DDBJ databases">
        <title>Function of individual gut microbiota members based on whole genome sequencing of pure cultures obtained from chicken caecum.</title>
        <authorList>
            <person name="Medvecky M."/>
            <person name="Cejkova D."/>
            <person name="Polansky O."/>
            <person name="Karasova D."/>
            <person name="Kubasova T."/>
            <person name="Cizek A."/>
            <person name="Rychlik I."/>
        </authorList>
    </citation>
    <scope>NUCLEOTIDE SEQUENCE [LARGE SCALE GENOMIC DNA]</scope>
    <source>
        <strain evidence="10">An189</strain>
    </source>
</reference>
<evidence type="ECO:0000313" key="9">
    <source>
        <dbReference type="EMBL" id="OUP34468.1"/>
    </source>
</evidence>
<evidence type="ECO:0000313" key="10">
    <source>
        <dbReference type="Proteomes" id="UP000196587"/>
    </source>
</evidence>
<dbReference type="Gene3D" id="2.60.40.3690">
    <property type="match status" value="1"/>
</dbReference>
<dbReference type="GO" id="GO:0009418">
    <property type="term" value="C:pilus shaft"/>
    <property type="evidence" value="ECO:0007669"/>
    <property type="project" value="InterPro"/>
</dbReference>
<evidence type="ECO:0000256" key="3">
    <source>
        <dbReference type="ARBA" id="ARBA00022729"/>
    </source>
</evidence>
<feature type="chain" id="PRO_5010989387" description="Fimbrial subunit protein C-terminal domain-containing protein" evidence="6">
    <location>
        <begin position="18"/>
        <end position="537"/>
    </location>
</feature>
<dbReference type="RefSeq" id="WP_022219515.1">
    <property type="nucleotide sequence ID" value="NZ_CALIXP010000013.1"/>
</dbReference>
<organism evidence="9 10">
    <name type="scientific">Bacteroides clarus</name>
    <dbReference type="NCBI Taxonomy" id="626929"/>
    <lineage>
        <taxon>Bacteria</taxon>
        <taxon>Pseudomonadati</taxon>
        <taxon>Bacteroidota</taxon>
        <taxon>Bacteroidia</taxon>
        <taxon>Bacteroidales</taxon>
        <taxon>Bacteroidaceae</taxon>
        <taxon>Bacteroides</taxon>
    </lineage>
</organism>
<evidence type="ECO:0000256" key="6">
    <source>
        <dbReference type="SAM" id="SignalP"/>
    </source>
</evidence>
<dbReference type="PROSITE" id="PS51257">
    <property type="entry name" value="PROKAR_LIPOPROTEIN"/>
    <property type="match status" value="1"/>
</dbReference>
<comment type="caution">
    <text evidence="9">The sequence shown here is derived from an EMBL/GenBank/DDBJ whole genome shotgun (WGS) entry which is preliminary data.</text>
</comment>
<sequence length="537" mass="58580">MRKRNYFLLALASMAFAACSNDDFVADVDNGIITEPTGDAWVALNVRPPSLASTRGLHIPDHENGTPAETEIKSVRAIFFTSGASPTVTADIELTLSQAGANASGQPTGNAGEAFKVPAASKRVLIVANASKEFKDRAPSGWSGGTPYATVNDALVLSTGNGVLSFTDGFMMSNAKGGLEPSKTEEPGLGDPVDLTLYKNATGAVANPLVINIDRVVAKVRVYITKASDVASIENEGWLLNATNTKFYPTSERISTWFELNPAGGFRAPFDQYKKGSYRKDPNYDAPHSGVDYTYITTDPGTWNVSNTSEYCLENTQDKAGNVHAYTTHVLLRAKFIPKKYKKADMTDTDVQDATGDWMLIDGGYYTFATLTEWIEAELKYKYSKAVPTSITTPLTTAYNKYLGADGVNVGEVTLPDAADDTEIGDLVNKFTGKRASVIGVEDRGKTVGSLTYYKNAFNYYKIMIKHDDTDLAVNELGEFGVVRNSVYDINVNKFNNPGYPDVPKPDPGEEDEDEDGWLSIKINVNPWTWYTQTEEL</sequence>
<feature type="signal peptide" evidence="6">
    <location>
        <begin position="1"/>
        <end position="17"/>
    </location>
</feature>
<keyword evidence="4" id="KW-0281">Fimbrium</keyword>
<dbReference type="Proteomes" id="UP000196587">
    <property type="component" value="Unassembled WGS sequence"/>
</dbReference>
<keyword evidence="3 6" id="KW-0732">Signal</keyword>
<dbReference type="Gene3D" id="1.10.20.150">
    <property type="match status" value="1"/>
</dbReference>